<protein>
    <recommendedName>
        <fullName evidence="3">DUF2993 domain-containing protein</fullName>
    </recommendedName>
</protein>
<evidence type="ECO:0000313" key="1">
    <source>
        <dbReference type="EMBL" id="KAK4538150.1"/>
    </source>
</evidence>
<evidence type="ECO:0000313" key="2">
    <source>
        <dbReference type="Proteomes" id="UP001301350"/>
    </source>
</evidence>
<dbReference type="EMBL" id="JANCYW010000016">
    <property type="protein sequence ID" value="KAK4538150.1"/>
    <property type="molecule type" value="Genomic_DNA"/>
</dbReference>
<sequence length="301" mass="32932">MTFAWGSTPSGAVGTRWRLGAGISTYTCASRDVPRYRATALCIRAAQPAAARWLEKLLAAAIRAAVERVDGLVVSVAATSSGDLVLSGRCEHVTVRARRVHFRSGVVVSGGLLLHTEQPFRVPLWRWPFSKNRPVEWISYVAEASMTADDLRHSSPVRQTLETILRQMLGEALSYEPRQVKLIDVALERDQIQLRGAVVIDQRQRDFTIAGQVGRDPDSGVLSLTALQYSGSLGDIVDADLPAFMPIPMLSGVQSGQQDSLHLQQLDVQQGRLTARARGRLRLGAHALPKTARHEGTDRNA</sequence>
<evidence type="ECO:0008006" key="3">
    <source>
        <dbReference type="Google" id="ProtNLM"/>
    </source>
</evidence>
<dbReference type="AlphaFoldDB" id="A0AAV9J1F4"/>
<gene>
    <name evidence="1" type="ORF">CDCA_CDCA16G4175</name>
</gene>
<accession>A0AAV9J1F4</accession>
<keyword evidence="2" id="KW-1185">Reference proteome</keyword>
<reference evidence="1 2" key="1">
    <citation type="submission" date="2022-07" db="EMBL/GenBank/DDBJ databases">
        <title>Genome-wide signatures of adaptation to extreme environments.</title>
        <authorList>
            <person name="Cho C.H."/>
            <person name="Yoon H.S."/>
        </authorList>
    </citation>
    <scope>NUCLEOTIDE SEQUENCE [LARGE SCALE GENOMIC DNA]</scope>
    <source>
        <strain evidence="1 2">DBV 063 E5</strain>
    </source>
</reference>
<dbReference type="InterPro" id="IPR021373">
    <property type="entry name" value="DUF2993"/>
</dbReference>
<organism evidence="1 2">
    <name type="scientific">Cyanidium caldarium</name>
    <name type="common">Red alga</name>
    <dbReference type="NCBI Taxonomy" id="2771"/>
    <lineage>
        <taxon>Eukaryota</taxon>
        <taxon>Rhodophyta</taxon>
        <taxon>Bangiophyceae</taxon>
        <taxon>Cyanidiales</taxon>
        <taxon>Cyanidiaceae</taxon>
        <taxon>Cyanidium</taxon>
    </lineage>
</organism>
<comment type="caution">
    <text evidence="1">The sequence shown here is derived from an EMBL/GenBank/DDBJ whole genome shotgun (WGS) entry which is preliminary data.</text>
</comment>
<dbReference type="Proteomes" id="UP001301350">
    <property type="component" value="Unassembled WGS sequence"/>
</dbReference>
<name>A0AAV9J1F4_CYACA</name>
<dbReference type="Pfam" id="PF11209">
    <property type="entry name" value="LmeA"/>
    <property type="match status" value="1"/>
</dbReference>
<proteinExistence type="predicted"/>